<dbReference type="Proteomes" id="UP000694380">
    <property type="component" value="Unplaced"/>
</dbReference>
<dbReference type="PANTHER" id="PTHR11786:SF3">
    <property type="entry name" value="ARYLAMINE N-ACETYLTRANSFERASE"/>
    <property type="match status" value="1"/>
</dbReference>
<evidence type="ECO:0000313" key="6">
    <source>
        <dbReference type="Proteomes" id="UP000694380"/>
    </source>
</evidence>
<comment type="similarity">
    <text evidence="1 4">Belongs to the arylamine N-acetyltransferase family.</text>
</comment>
<protein>
    <recommendedName>
        <fullName evidence="2">arylamine N-acetyltransferase</fullName>
        <ecNumber evidence="2">2.3.1.5</ecNumber>
    </recommendedName>
</protein>
<reference evidence="5" key="2">
    <citation type="submission" date="2025-09" db="UniProtKB">
        <authorList>
            <consortium name="Ensembl"/>
        </authorList>
    </citation>
    <scope>IDENTIFICATION</scope>
</reference>
<dbReference type="InterPro" id="IPR001447">
    <property type="entry name" value="Arylamine_N-AcTrfase"/>
</dbReference>
<reference evidence="5" key="1">
    <citation type="submission" date="2025-08" db="UniProtKB">
        <authorList>
            <consortium name="Ensembl"/>
        </authorList>
    </citation>
    <scope>IDENTIFICATION</scope>
</reference>
<evidence type="ECO:0000256" key="2">
    <source>
        <dbReference type="ARBA" id="ARBA00012701"/>
    </source>
</evidence>
<dbReference type="Gene3D" id="3.30.2140.10">
    <property type="entry name" value="Arylamine N-acetyltransferase"/>
    <property type="match status" value="1"/>
</dbReference>
<name>A0A8C3H792_CHRPI</name>
<dbReference type="Gene3D" id="2.40.128.150">
    <property type="entry name" value="Cysteine proteinases"/>
    <property type="match status" value="1"/>
</dbReference>
<accession>A0A8C3H792</accession>
<keyword evidence="6" id="KW-1185">Reference proteome</keyword>
<dbReference type="OMA" id="EMCQYHQ"/>
<dbReference type="SUPFAM" id="SSF54001">
    <property type="entry name" value="Cysteine proteinases"/>
    <property type="match status" value="1"/>
</dbReference>
<evidence type="ECO:0000313" key="5">
    <source>
        <dbReference type="Ensembl" id="ENSCPBP00000004903.1"/>
    </source>
</evidence>
<evidence type="ECO:0000256" key="4">
    <source>
        <dbReference type="RuleBase" id="RU003452"/>
    </source>
</evidence>
<evidence type="ECO:0000256" key="1">
    <source>
        <dbReference type="ARBA" id="ARBA00006547"/>
    </source>
</evidence>
<proteinExistence type="inferred from homology"/>
<dbReference type="InterPro" id="IPR038765">
    <property type="entry name" value="Papain-like_cys_pep_sf"/>
</dbReference>
<keyword evidence="4" id="KW-0808">Transferase</keyword>
<sequence length="298" mass="32479">EMRKQNPGQGDPVVSAGSQDSWVLTLARGGGLGARTPGFSAHSPRFAPQPRMDVGAYLSRIGYQGPTEPTLETLRGLHRCHLFSVPFESLSVHCGEPITLALPLLYDKIVRRRRGGFCYENNGLFQWLLRALGFCVVGLAGRVRNRFTGRLGPPCDHLVLLARLGGQRFLCDVGFGDGFLEPGLEQPQEGGTFRLGLAGGVWALERLRAPGEEGQMLYTFTLEEWELGDFAAMCCYHQQAPSSIFACKSFCSLPQPGGGRLTYMGWRLIATLTPASVSPILCTATQCQGRTKFALRAA</sequence>
<keyword evidence="3 4" id="KW-0012">Acyltransferase</keyword>
<dbReference type="GO" id="GO:0004060">
    <property type="term" value="F:arylamine N-acetyltransferase activity"/>
    <property type="evidence" value="ECO:0007669"/>
    <property type="project" value="UniProtKB-EC"/>
</dbReference>
<dbReference type="AlphaFoldDB" id="A0A8C3H792"/>
<dbReference type="Ensembl" id="ENSCPBT00000005970.1">
    <property type="protein sequence ID" value="ENSCPBP00000004903.1"/>
    <property type="gene ID" value="ENSCPBG00000003942.1"/>
</dbReference>
<evidence type="ECO:0000256" key="3">
    <source>
        <dbReference type="ARBA" id="ARBA00023315"/>
    </source>
</evidence>
<dbReference type="GeneTree" id="ENSGT00390000012054"/>
<dbReference type="Pfam" id="PF00797">
    <property type="entry name" value="Acetyltransf_2"/>
    <property type="match status" value="1"/>
</dbReference>
<dbReference type="PRINTS" id="PR01543">
    <property type="entry name" value="ANATRNSFRASE"/>
</dbReference>
<organism evidence="5 6">
    <name type="scientific">Chrysemys picta bellii</name>
    <name type="common">Western painted turtle</name>
    <name type="synonym">Emys bellii</name>
    <dbReference type="NCBI Taxonomy" id="8478"/>
    <lineage>
        <taxon>Eukaryota</taxon>
        <taxon>Metazoa</taxon>
        <taxon>Chordata</taxon>
        <taxon>Craniata</taxon>
        <taxon>Vertebrata</taxon>
        <taxon>Euteleostomi</taxon>
        <taxon>Archelosauria</taxon>
        <taxon>Testudinata</taxon>
        <taxon>Testudines</taxon>
        <taxon>Cryptodira</taxon>
        <taxon>Durocryptodira</taxon>
        <taxon>Testudinoidea</taxon>
        <taxon>Emydidae</taxon>
        <taxon>Chrysemys</taxon>
    </lineage>
</organism>
<dbReference type="PANTHER" id="PTHR11786">
    <property type="entry name" value="N-HYDROXYARYLAMINE O-ACETYLTRANSFERASE"/>
    <property type="match status" value="1"/>
</dbReference>
<dbReference type="EC" id="2.3.1.5" evidence="2"/>